<dbReference type="KEGG" id="paeb:NCGM1900_3468"/>
<reference evidence="2 4" key="1">
    <citation type="submission" date="2019-11" db="EMBL/GenBank/DDBJ databases">
        <title>Genomes of ocular Pseudomonas aeruginosa isolates.</title>
        <authorList>
            <person name="Khan M."/>
            <person name="Rice S.A."/>
            <person name="Willcox M.D.P."/>
            <person name="Stapleton F."/>
        </authorList>
    </citation>
    <scope>NUCLEOTIDE SEQUENCE [LARGE SCALE GENOMIC DNA]</scope>
    <source>
        <strain evidence="2 4">PA221</strain>
    </source>
</reference>
<dbReference type="AlphaFoldDB" id="A0A080VFU9"/>
<name>A0A080VFU9_PSEAI</name>
<evidence type="ECO:0000259" key="1">
    <source>
        <dbReference type="Pfam" id="PF06568"/>
    </source>
</evidence>
<evidence type="ECO:0000313" key="3">
    <source>
        <dbReference type="EMBL" id="WOS80277.1"/>
    </source>
</evidence>
<sequence>MKGQQDYFGSHCHAASHPASTAAPSLWRRWRRWLQLARERRELLRMSDEALKDLGLSRADIFQEGERHFWDDPLRRH</sequence>
<dbReference type="Pfam" id="PF06568">
    <property type="entry name" value="YjiS-like"/>
    <property type="match status" value="1"/>
</dbReference>
<proteinExistence type="predicted"/>
<feature type="domain" description="YjiS-like" evidence="1">
    <location>
        <begin position="26"/>
        <end position="61"/>
    </location>
</feature>
<dbReference type="eggNOG" id="COG5457">
    <property type="taxonomic scope" value="Bacteria"/>
</dbReference>
<reference evidence="3" key="3">
    <citation type="submission" date="2023-10" db="EMBL/GenBank/DDBJ databases">
        <title>Pathogen: clinical or host-associated sample.</title>
        <authorList>
            <person name="Hergert J."/>
            <person name="Casey R."/>
            <person name="Wagner J."/>
            <person name="Young E.L."/>
            <person name="Oakeson K.F."/>
        </authorList>
    </citation>
    <scope>NUCLEOTIDE SEQUENCE</scope>
    <source>
        <strain evidence="3">2021CK-01020</strain>
    </source>
</reference>
<accession>A0A080VFU9</accession>
<dbReference type="Proteomes" id="UP000433532">
    <property type="component" value="Unassembled WGS sequence"/>
</dbReference>
<reference evidence="3" key="2">
    <citation type="submission" date="2023-06" db="EMBL/GenBank/DDBJ databases">
        <authorList>
            <consortium name="Clinical and Environmental Microbiology Branch: Whole genome sequencing antimicrobial resistance pathogens in the healthcare setting"/>
        </authorList>
    </citation>
    <scope>NUCLEOTIDE SEQUENCE</scope>
    <source>
        <strain evidence="3">2021CK-01020</strain>
    </source>
</reference>
<protein>
    <submittedName>
        <fullName evidence="2">DUF1127 domain-containing protein</fullName>
    </submittedName>
</protein>
<evidence type="ECO:0000313" key="4">
    <source>
        <dbReference type="Proteomes" id="UP000433532"/>
    </source>
</evidence>
<dbReference type="Proteomes" id="UP001297540">
    <property type="component" value="Chromosome"/>
</dbReference>
<dbReference type="EMBL" id="CP136986">
    <property type="protein sequence ID" value="WOS80277.1"/>
    <property type="molecule type" value="Genomic_DNA"/>
</dbReference>
<organism evidence="2 4">
    <name type="scientific">Pseudomonas aeruginosa</name>
    <dbReference type="NCBI Taxonomy" id="287"/>
    <lineage>
        <taxon>Bacteria</taxon>
        <taxon>Pseudomonadati</taxon>
        <taxon>Pseudomonadota</taxon>
        <taxon>Gammaproteobacteria</taxon>
        <taxon>Pseudomonadales</taxon>
        <taxon>Pseudomonadaceae</taxon>
        <taxon>Pseudomonas</taxon>
    </lineage>
</organism>
<dbReference type="InterPro" id="IPR009506">
    <property type="entry name" value="YjiS-like"/>
</dbReference>
<dbReference type="RefSeq" id="WP_003090935.1">
    <property type="nucleotide sequence ID" value="NZ_AP014622.1"/>
</dbReference>
<gene>
    <name evidence="2" type="ORF">GNQ48_09910</name>
    <name evidence="3" type="ORF">L4V69_14290</name>
</gene>
<evidence type="ECO:0000313" key="2">
    <source>
        <dbReference type="EMBL" id="MUI35320.1"/>
    </source>
</evidence>
<dbReference type="EMBL" id="WOAD01000006">
    <property type="protein sequence ID" value="MUI35320.1"/>
    <property type="molecule type" value="Genomic_DNA"/>
</dbReference>